<dbReference type="PANTHER" id="PTHR32011">
    <property type="entry name" value="OS08G0472400 PROTEIN"/>
    <property type="match status" value="1"/>
</dbReference>
<reference evidence="2" key="1">
    <citation type="submission" date="2021-01" db="UniProtKB">
        <authorList>
            <consortium name="EnsemblPlants"/>
        </authorList>
    </citation>
    <scope>IDENTIFICATION</scope>
</reference>
<keyword evidence="3" id="KW-1185">Reference proteome</keyword>
<dbReference type="Gramene" id="Kaladp0040s0203.1.v1.1">
    <property type="protein sequence ID" value="Kaladp0040s0203.1.v1.1.CDS.1"/>
    <property type="gene ID" value="Kaladp0040s0203.v1.1"/>
</dbReference>
<sequence length="347" mass="39103">MAISAQQQHPQSKHDRHRSTKQPLCSEDRDASKSVMRVCFSFAAYAKSLIDHLTTNCHVPVHEGLSDDEFREIEAALRFKFPPDLRSILREGLLVGAGFPNWRAASKQQLQLLINLPILEVCKSVRDGGFWMNAWGVKPGEKKHAVAEAERRMREASPAMIPIYKRFYIPAYPNLTGNPVFEVDGGEVRAAGFDIAGFFEHRAEFSDLRVKAPAWKATEARRIGTWTALAADGRGGSGGWWWWSGGKCGGEFGRQLEDAFWRLRDGGWDVDEVSQMMRMDGYDCADRGVMDGRDGCNGFKKRLSEILIKGGWCHDDVVYSLDLKKGKTLKGMTNYHRLPRYSSNSQI</sequence>
<evidence type="ECO:0000256" key="1">
    <source>
        <dbReference type="SAM" id="MobiDB-lite"/>
    </source>
</evidence>
<feature type="compositionally biased region" description="Polar residues" evidence="1">
    <location>
        <begin position="1"/>
        <end position="10"/>
    </location>
</feature>
<dbReference type="EnsemblPlants" id="Kaladp0040s0203.1.v1.1">
    <property type="protein sequence ID" value="Kaladp0040s0203.1.v1.1.CDS.1"/>
    <property type="gene ID" value="Kaladp0040s0203.v1.1"/>
</dbReference>
<proteinExistence type="predicted"/>
<dbReference type="OMA" id="ESRIGAC"/>
<name>A0A7N0TMC5_KALFE</name>
<accession>A0A7N0TMC5</accession>
<organism evidence="2 3">
    <name type="scientific">Kalanchoe fedtschenkoi</name>
    <name type="common">Lavender scallops</name>
    <name type="synonym">South American air plant</name>
    <dbReference type="NCBI Taxonomy" id="63787"/>
    <lineage>
        <taxon>Eukaryota</taxon>
        <taxon>Viridiplantae</taxon>
        <taxon>Streptophyta</taxon>
        <taxon>Embryophyta</taxon>
        <taxon>Tracheophyta</taxon>
        <taxon>Spermatophyta</taxon>
        <taxon>Magnoliopsida</taxon>
        <taxon>eudicotyledons</taxon>
        <taxon>Gunneridae</taxon>
        <taxon>Pentapetalae</taxon>
        <taxon>Saxifragales</taxon>
        <taxon>Crassulaceae</taxon>
        <taxon>Kalanchoe</taxon>
    </lineage>
</organism>
<dbReference type="AlphaFoldDB" id="A0A7N0TMC5"/>
<evidence type="ECO:0008006" key="4">
    <source>
        <dbReference type="Google" id="ProtNLM"/>
    </source>
</evidence>
<evidence type="ECO:0000313" key="2">
    <source>
        <dbReference type="EnsemblPlants" id="Kaladp0040s0203.1.v1.1.CDS.1"/>
    </source>
</evidence>
<dbReference type="Proteomes" id="UP000594263">
    <property type="component" value="Unplaced"/>
</dbReference>
<evidence type="ECO:0000313" key="3">
    <source>
        <dbReference type="Proteomes" id="UP000594263"/>
    </source>
</evidence>
<dbReference type="PANTHER" id="PTHR32011:SF6">
    <property type="entry name" value="KNR4_SMI1-LIKE DOMAIN-CONTAINING PROTEIN"/>
    <property type="match status" value="1"/>
</dbReference>
<feature type="region of interest" description="Disordered" evidence="1">
    <location>
        <begin position="1"/>
        <end position="28"/>
    </location>
</feature>
<protein>
    <recommendedName>
        <fullName evidence="4">Knr4/Smi1-like domain-containing protein</fullName>
    </recommendedName>
</protein>